<dbReference type="InterPro" id="IPR002192">
    <property type="entry name" value="PPDK_AMP/ATP-bd"/>
</dbReference>
<dbReference type="RefSeq" id="WP_248861625.1">
    <property type="nucleotide sequence ID" value="NZ_CP086322.1"/>
</dbReference>
<accession>A0ABY4M0W4</accession>
<proteinExistence type="predicted"/>
<keyword evidence="5" id="KW-1185">Reference proteome</keyword>
<gene>
    <name evidence="4" type="ORF">K9S39_02260</name>
</gene>
<dbReference type="SUPFAM" id="SSF56059">
    <property type="entry name" value="Glutathione synthetase ATP-binding domain-like"/>
    <property type="match status" value="1"/>
</dbReference>
<feature type="region of interest" description="Disordered" evidence="1">
    <location>
        <begin position="59"/>
        <end position="78"/>
    </location>
</feature>
<dbReference type="Pfam" id="PF01326">
    <property type="entry name" value="PPDK_N"/>
    <property type="match status" value="1"/>
</dbReference>
<dbReference type="Gene3D" id="3.30.1490.20">
    <property type="entry name" value="ATP-grasp fold, A domain"/>
    <property type="match status" value="1"/>
</dbReference>
<protein>
    <recommendedName>
        <fullName evidence="6">Pyruvate,water dikinase</fullName>
    </recommendedName>
</protein>
<evidence type="ECO:0000256" key="1">
    <source>
        <dbReference type="SAM" id="MobiDB-lite"/>
    </source>
</evidence>
<feature type="domain" description="Pyruvate phosphate dikinase AMP/ATP-binding" evidence="3">
    <location>
        <begin position="21"/>
        <end position="318"/>
    </location>
</feature>
<organism evidence="4 5">
    <name type="scientific">Streptomyces halobius</name>
    <dbReference type="NCBI Taxonomy" id="2879846"/>
    <lineage>
        <taxon>Bacteria</taxon>
        <taxon>Bacillati</taxon>
        <taxon>Actinomycetota</taxon>
        <taxon>Actinomycetes</taxon>
        <taxon>Kitasatosporales</taxon>
        <taxon>Streptomycetaceae</taxon>
        <taxon>Streptomyces</taxon>
    </lineage>
</organism>
<evidence type="ECO:0000313" key="5">
    <source>
        <dbReference type="Proteomes" id="UP000830115"/>
    </source>
</evidence>
<feature type="domain" description="PEP-utilising enzyme mobile" evidence="2">
    <location>
        <begin position="754"/>
        <end position="824"/>
    </location>
</feature>
<dbReference type="Gene3D" id="3.30.470.20">
    <property type="entry name" value="ATP-grasp fold, B domain"/>
    <property type="match status" value="1"/>
</dbReference>
<dbReference type="Proteomes" id="UP000830115">
    <property type="component" value="Chromosome"/>
</dbReference>
<sequence length="835" mass="90467">MPPTEDHVVPLDRLTRTDVGLAGGKAACLGELVRGGFPVPPGFVVTTAAYRQPDLSRYDVTEGRTAGETTGGGGTTTAGEAVRTAIIEAPVPEDVAEAVRTAYRDLGGGPVAVRSSATTEDLPEAAFAGQLDTFLNVIGEQSLLDAVRRCWASLWTARAIDYRDSRGIDHGRARIAVVVQRMVRAEFAGVAFTSDPVTGDRHTMIIDANPGLGEAVVSGLVTAEHIVVDTRRSRVAGRSAGRGEVVVRPRAEGGTERVAERPVEAALPTPAVWRLVRIGRDVERHFGRPQDIEWAWAEGTAYVLQTRPVTALPGQPAEPGRVQRMMDAMLREVVPVRPYPIDMTAWASPLVGLVEKTVRATGITVQPLDRMFVEEGGVVARLELTWPRLNRHALSAPVRLVRGARRYDPGRWRSDPMVDAMQRHAHELRARDIGGASWPELVALLQEGPRIAAAGIELRLRYIPRTALALGGLYVTLTVLRRRRLMGALLSGVDTFTTDANHALEDLAAIIRADPGLSATFADHTPDELLAALRPSAPSFLADFHTFLDHYGHRDTTTPLLITQPAWRDRPEVILGILKGLAAQPPPPAGPHPGEQAEQELFGHPLLRRAPAPLRTAVRTLLRQARWFQQVRDDTRFLLVLPLPTMRQALLEMGRRLVAAGVLDTDQDIFHLRLNELDFAGTWPPEPERRADLRERATRRKAKRAELAGTPLVPTHPVSEPSGDVVLRGTPGSAGLADGPVRVIHGTEEFANLRNGDVLVATYTSPAWTPLFRRAAAVVVDTGGVVSHAAIVAREYGIPAVMATVHATARLTDGQRVRVDGDDGVVRLLPGADAG</sequence>
<reference evidence="4" key="1">
    <citation type="submission" date="2021-10" db="EMBL/GenBank/DDBJ databases">
        <title>Streptomyces nigrumlapis sp.nov.,an antimicrobial producing actinobacterium isolated from Black Gobi rocks.</title>
        <authorList>
            <person name="Wen Y."/>
            <person name="Zhang W."/>
            <person name="Liu X.G."/>
        </authorList>
    </citation>
    <scope>NUCLEOTIDE SEQUENCE</scope>
    <source>
        <strain evidence="4">ST13-2-2</strain>
    </source>
</reference>
<evidence type="ECO:0008006" key="6">
    <source>
        <dbReference type="Google" id="ProtNLM"/>
    </source>
</evidence>
<dbReference type="EMBL" id="CP086322">
    <property type="protein sequence ID" value="UQA90858.1"/>
    <property type="molecule type" value="Genomic_DNA"/>
</dbReference>
<evidence type="ECO:0000259" key="3">
    <source>
        <dbReference type="Pfam" id="PF01326"/>
    </source>
</evidence>
<dbReference type="SUPFAM" id="SSF52009">
    <property type="entry name" value="Phosphohistidine domain"/>
    <property type="match status" value="1"/>
</dbReference>
<dbReference type="InterPro" id="IPR008279">
    <property type="entry name" value="PEP-util_enz_mobile_dom"/>
</dbReference>
<dbReference type="InterPro" id="IPR051549">
    <property type="entry name" value="PEP_Utilizing_Enz"/>
</dbReference>
<dbReference type="PANTHER" id="PTHR43615">
    <property type="entry name" value="PHOSPHOENOLPYRUVATE SYNTHASE-RELATED"/>
    <property type="match status" value="1"/>
</dbReference>
<evidence type="ECO:0000313" key="4">
    <source>
        <dbReference type="EMBL" id="UQA90858.1"/>
    </source>
</evidence>
<dbReference type="PANTHER" id="PTHR43615:SF1">
    <property type="entry name" value="PPDK_N DOMAIN-CONTAINING PROTEIN"/>
    <property type="match status" value="1"/>
</dbReference>
<dbReference type="Gene3D" id="3.50.30.10">
    <property type="entry name" value="Phosphohistidine domain"/>
    <property type="match status" value="1"/>
</dbReference>
<evidence type="ECO:0000259" key="2">
    <source>
        <dbReference type="Pfam" id="PF00391"/>
    </source>
</evidence>
<name>A0ABY4M0W4_9ACTN</name>
<dbReference type="InterPro" id="IPR013815">
    <property type="entry name" value="ATP_grasp_subdomain_1"/>
</dbReference>
<dbReference type="InterPro" id="IPR036637">
    <property type="entry name" value="Phosphohistidine_dom_sf"/>
</dbReference>
<dbReference type="Pfam" id="PF00391">
    <property type="entry name" value="PEP-utilizers"/>
    <property type="match status" value="1"/>
</dbReference>